<dbReference type="PANTHER" id="PTHR46550">
    <property type="entry name" value="F-BOX ONLY PROTEIN 3"/>
    <property type="match status" value="1"/>
</dbReference>
<dbReference type="PANTHER" id="PTHR46550:SF1">
    <property type="entry name" value="F-BOX PROTEIN 3"/>
    <property type="match status" value="1"/>
</dbReference>
<dbReference type="InterPro" id="IPR036047">
    <property type="entry name" value="F-box-like_dom_sf"/>
</dbReference>
<dbReference type="SUPFAM" id="SSF81383">
    <property type="entry name" value="F-box domain"/>
    <property type="match status" value="1"/>
</dbReference>
<dbReference type="AlphaFoldDB" id="A0A8I6RWJ1"/>
<evidence type="ECO:0000313" key="4">
    <source>
        <dbReference type="EnsemblMetazoa" id="XP_014253673.1"/>
    </source>
</evidence>
<name>A0A8I6RWJ1_CIMLE</name>
<evidence type="ECO:0000313" key="5">
    <source>
        <dbReference type="Proteomes" id="UP000494040"/>
    </source>
</evidence>
<organism evidence="4 5">
    <name type="scientific">Cimex lectularius</name>
    <name type="common">Bed bug</name>
    <name type="synonym">Acanthia lectularia</name>
    <dbReference type="NCBI Taxonomy" id="79782"/>
    <lineage>
        <taxon>Eukaryota</taxon>
        <taxon>Metazoa</taxon>
        <taxon>Ecdysozoa</taxon>
        <taxon>Arthropoda</taxon>
        <taxon>Hexapoda</taxon>
        <taxon>Insecta</taxon>
        <taxon>Pterygota</taxon>
        <taxon>Neoptera</taxon>
        <taxon>Paraneoptera</taxon>
        <taxon>Hemiptera</taxon>
        <taxon>Heteroptera</taxon>
        <taxon>Panheteroptera</taxon>
        <taxon>Cimicomorpha</taxon>
        <taxon>Cimicidae</taxon>
        <taxon>Cimex</taxon>
    </lineage>
</organism>
<comment type="pathway">
    <text evidence="1">Protein modification; protein ubiquitination.</text>
</comment>
<dbReference type="Gene3D" id="1.20.1280.50">
    <property type="match status" value="1"/>
</dbReference>
<sequence length="434" mass="50562">MDIIGNLPIEIAHKIFEYLDATDLCNCCCVSRKWRMYANSNHLWKTICIAKEIVCEPEYEHRVGALEPMVEWGNAYLKYAKRRIINWRNGTKKQILLSSCCKSTICSDGISLIFTNVSGLVFVFDISGMSPDYVQTIELTSRNNLTSLHLAKGVLVIRQGDIFTIYIRQGILFQFKGYMLRHENRYIFAQKFYEPYGHPIALQCCVIDGLIVILARHSLFTCMIKDDVEVTEICLYNRYFFFNDYHRMYMMISDTQIAGFNADLYLEHFDLPAESLIGIKSNKDLVVALICVEHQYSFLAWDTKTGKKKSYNTRRPYGFKVHGRENKFAYVSQEKANSVIKVYLQDVKNNTLQKLDLNIKSIAQAKLYFIGREHLYVAIRLDWEMYCGYYVIDLKSMHVLYKESSKPSTIIHIDTNHAIYSKEGTILIDTFREW</sequence>
<dbReference type="KEGG" id="clec:106668963"/>
<evidence type="ECO:0000256" key="2">
    <source>
        <dbReference type="ARBA" id="ARBA00022786"/>
    </source>
</evidence>
<dbReference type="InterPro" id="IPR052121">
    <property type="entry name" value="F-box_SCF_Substrate_Recog"/>
</dbReference>
<dbReference type="InterPro" id="IPR001810">
    <property type="entry name" value="F-box_dom"/>
</dbReference>
<dbReference type="PROSITE" id="PS50181">
    <property type="entry name" value="FBOX"/>
    <property type="match status" value="1"/>
</dbReference>
<feature type="domain" description="F-box" evidence="3">
    <location>
        <begin position="1"/>
        <end position="47"/>
    </location>
</feature>
<dbReference type="SMART" id="SM00256">
    <property type="entry name" value="FBOX"/>
    <property type="match status" value="1"/>
</dbReference>
<proteinExistence type="predicted"/>
<accession>A0A8I6RWJ1</accession>
<evidence type="ECO:0000256" key="1">
    <source>
        <dbReference type="ARBA" id="ARBA00004906"/>
    </source>
</evidence>
<dbReference type="GO" id="GO:0005737">
    <property type="term" value="C:cytoplasm"/>
    <property type="evidence" value="ECO:0007669"/>
    <property type="project" value="TreeGrafter"/>
</dbReference>
<dbReference type="Pfam" id="PF12937">
    <property type="entry name" value="F-box-like"/>
    <property type="match status" value="1"/>
</dbReference>
<dbReference type="Proteomes" id="UP000494040">
    <property type="component" value="Unassembled WGS sequence"/>
</dbReference>
<reference evidence="4" key="1">
    <citation type="submission" date="2022-01" db="UniProtKB">
        <authorList>
            <consortium name="EnsemblMetazoa"/>
        </authorList>
    </citation>
    <scope>IDENTIFICATION</scope>
</reference>
<dbReference type="EnsemblMetazoa" id="XM_014398187.2">
    <property type="protein sequence ID" value="XP_014253673.1"/>
    <property type="gene ID" value="LOC106668963"/>
</dbReference>
<evidence type="ECO:0000259" key="3">
    <source>
        <dbReference type="PROSITE" id="PS50181"/>
    </source>
</evidence>
<dbReference type="RefSeq" id="XP_014253673.1">
    <property type="nucleotide sequence ID" value="XM_014398187.2"/>
</dbReference>
<dbReference type="OrthoDB" id="6575367at2759"/>
<keyword evidence="5" id="KW-1185">Reference proteome</keyword>
<protein>
    <recommendedName>
        <fullName evidence="3">F-box domain-containing protein</fullName>
    </recommendedName>
</protein>
<keyword evidence="2" id="KW-0833">Ubl conjugation pathway</keyword>
<dbReference type="GeneID" id="106668963"/>